<gene>
    <name evidence="2" type="ORF">JKP88DRAFT_183609</name>
</gene>
<evidence type="ECO:0000313" key="2">
    <source>
        <dbReference type="EMBL" id="KAG5176439.1"/>
    </source>
</evidence>
<dbReference type="InterPro" id="IPR027417">
    <property type="entry name" value="P-loop_NTPase"/>
</dbReference>
<evidence type="ECO:0000313" key="3">
    <source>
        <dbReference type="Proteomes" id="UP000664859"/>
    </source>
</evidence>
<dbReference type="Pfam" id="PF13500">
    <property type="entry name" value="AAA_26"/>
    <property type="match status" value="1"/>
</dbReference>
<dbReference type="PANTHER" id="PTHR21343:SF8">
    <property type="entry name" value="DRTGG DOMAIN-CONTAINING PROTEIN"/>
    <property type="match status" value="1"/>
</dbReference>
<dbReference type="Gene3D" id="3.40.1390.20">
    <property type="entry name" value="HprK N-terminal domain-like"/>
    <property type="match status" value="1"/>
</dbReference>
<proteinExistence type="predicted"/>
<keyword evidence="3" id="KW-1185">Reference proteome</keyword>
<protein>
    <submittedName>
        <fullName evidence="2">AAA domain-containing protein</fullName>
    </submittedName>
</protein>
<dbReference type="EMBL" id="JAFCMP010000536">
    <property type="protein sequence ID" value="KAG5176439.1"/>
    <property type="molecule type" value="Genomic_DNA"/>
</dbReference>
<dbReference type="PANTHER" id="PTHR21343">
    <property type="entry name" value="DETHIOBIOTIN SYNTHETASE"/>
    <property type="match status" value="1"/>
</dbReference>
<dbReference type="SUPFAM" id="SSF52540">
    <property type="entry name" value="P-loop containing nucleoside triphosphate hydrolases"/>
    <property type="match status" value="1"/>
</dbReference>
<dbReference type="InterPro" id="IPR028979">
    <property type="entry name" value="Ser_kin/Pase_Hpr-like_N_sf"/>
</dbReference>
<keyword evidence="1" id="KW-0315">Glutamine amidotransferase</keyword>
<dbReference type="OrthoDB" id="444127at2759"/>
<dbReference type="CDD" id="cd03109">
    <property type="entry name" value="DTBS"/>
    <property type="match status" value="1"/>
</dbReference>
<organism evidence="2 3">
    <name type="scientific">Tribonema minus</name>
    <dbReference type="NCBI Taxonomy" id="303371"/>
    <lineage>
        <taxon>Eukaryota</taxon>
        <taxon>Sar</taxon>
        <taxon>Stramenopiles</taxon>
        <taxon>Ochrophyta</taxon>
        <taxon>PX clade</taxon>
        <taxon>Xanthophyceae</taxon>
        <taxon>Tribonematales</taxon>
        <taxon>Tribonemataceae</taxon>
        <taxon>Tribonema</taxon>
    </lineage>
</organism>
<dbReference type="Proteomes" id="UP000664859">
    <property type="component" value="Unassembled WGS sequence"/>
</dbReference>
<reference evidence="2" key="1">
    <citation type="submission" date="2021-02" db="EMBL/GenBank/DDBJ databases">
        <title>First Annotated Genome of the Yellow-green Alga Tribonema minus.</title>
        <authorList>
            <person name="Mahan K.M."/>
        </authorList>
    </citation>
    <scope>NUCLEOTIDE SEQUENCE</scope>
    <source>
        <strain evidence="2">UTEX B ZZ1240</strain>
    </source>
</reference>
<evidence type="ECO:0000256" key="1">
    <source>
        <dbReference type="ARBA" id="ARBA00022962"/>
    </source>
</evidence>
<dbReference type="AlphaFoldDB" id="A0A836C8E0"/>
<comment type="caution">
    <text evidence="2">The sequence shown here is derived from an EMBL/GenBank/DDBJ whole genome shotgun (WGS) entry which is preliminary data.</text>
</comment>
<dbReference type="Gene3D" id="3.40.50.300">
    <property type="entry name" value="P-loop containing nucleotide triphosphate hydrolases"/>
    <property type="match status" value="1"/>
</dbReference>
<sequence>MIAATKEHTGKTSVSMALLSGLIARFGVENVGYIKPVGQKWVPVPDDSGEVLQVDKDVKVAREHWGLTCNYRDMSPLVLDKGYTRRYLDGQVDISKQFAAIQQAFDNMLSQKQVVIVEGTGHTGVGSIVGCNNADVAAVLGIGVVLVANGGLGSTYDELELNRQMCMSKGVPVSGVIINKASSDKLAATRKNLSLALRPWGVPLIGAVPSADSLDVPSVNDLETLFGVRALNADALLRGRGGGALRRFTRFELVTAALRSFMDHLNDPAVDCSQTCFVTHASRHDIILGLLSHAAEASADADARPFQGGLMLTGSPPGNIPDNYMLEYIRDSDMPVLSVGLSTTQALARMEGFTPKMNAADTERTAAVVRHYAPHLDVEALLTLMGGGRAATEGGPIMPHIAPTIPLGAALGGLGEGLP</sequence>
<name>A0A836C8E0_9STRA</name>
<accession>A0A836C8E0</accession>
<dbReference type="SUPFAM" id="SSF75138">
    <property type="entry name" value="HprK N-terminal domain-like"/>
    <property type="match status" value="1"/>
</dbReference>